<dbReference type="AlphaFoldDB" id="A0A4V2JA94"/>
<dbReference type="SUPFAM" id="SSF56024">
    <property type="entry name" value="Phospholipase D/nuclease"/>
    <property type="match status" value="1"/>
</dbReference>
<keyword evidence="3" id="KW-1185">Reference proteome</keyword>
<dbReference type="Pfam" id="PF13091">
    <property type="entry name" value="PLDc_2"/>
    <property type="match status" value="1"/>
</dbReference>
<proteinExistence type="predicted"/>
<reference evidence="2 3" key="1">
    <citation type="submission" date="2019-02" db="EMBL/GenBank/DDBJ databases">
        <title>Hyunsoonleella sp., isolated from marine sediment.</title>
        <authorList>
            <person name="Liu B.-T."/>
        </authorList>
    </citation>
    <scope>NUCLEOTIDE SEQUENCE [LARGE SCALE GENOMIC DNA]</scope>
    <source>
        <strain evidence="2 3">T58</strain>
    </source>
</reference>
<comment type="caution">
    <text evidence="2">The sequence shown here is derived from an EMBL/GenBank/DDBJ whole genome shotgun (WGS) entry which is preliminary data.</text>
</comment>
<organism evidence="2 3">
    <name type="scientific">Hyunsoonleella flava</name>
    <dbReference type="NCBI Taxonomy" id="2527939"/>
    <lineage>
        <taxon>Bacteria</taxon>
        <taxon>Pseudomonadati</taxon>
        <taxon>Bacteroidota</taxon>
        <taxon>Flavobacteriia</taxon>
        <taxon>Flavobacteriales</taxon>
        <taxon>Flavobacteriaceae</taxon>
    </lineage>
</organism>
<evidence type="ECO:0000313" key="2">
    <source>
        <dbReference type="EMBL" id="TBN04794.1"/>
    </source>
</evidence>
<sequence>MAEFLTTNGTSYHIEKIITGANKKLILVSPYLQISKTFYERLLDASKRNVSIKIIYGKDELKPNEKNSLAELKNLELLYFENLHAKCYFNEQEMVITSMNMYEFSEKNNREMGVFVTRNNDKNLFDNAVNETLSIIQSSEIIQLSKTKRKLFQPKTKNSNGINKKAKPKRGYCIRCEERIEYDVEKPYCWDCFATWSQFENPEYEENVCHSCGEFESTSMIKPECYECYKENK</sequence>
<protein>
    <recommendedName>
        <fullName evidence="1">Phospholipase D-like domain-containing protein</fullName>
    </recommendedName>
</protein>
<dbReference type="CDD" id="cd09176">
    <property type="entry name" value="PLDc_unchar6"/>
    <property type="match status" value="1"/>
</dbReference>
<dbReference type="Gene3D" id="3.30.870.10">
    <property type="entry name" value="Endonuclease Chain A"/>
    <property type="match status" value="1"/>
</dbReference>
<name>A0A4V2JA94_9FLAO</name>
<dbReference type="OrthoDB" id="5500241at2"/>
<feature type="domain" description="Phospholipase D-like" evidence="1">
    <location>
        <begin position="16"/>
        <end position="121"/>
    </location>
</feature>
<dbReference type="EMBL" id="SIRT01000003">
    <property type="protein sequence ID" value="TBN04794.1"/>
    <property type="molecule type" value="Genomic_DNA"/>
</dbReference>
<dbReference type="RefSeq" id="WP_130963526.1">
    <property type="nucleotide sequence ID" value="NZ_SIRT01000003.1"/>
</dbReference>
<accession>A0A4V2JA94</accession>
<dbReference type="InterPro" id="IPR025202">
    <property type="entry name" value="PLD-like_dom"/>
</dbReference>
<gene>
    <name evidence="2" type="ORF">EYD45_05910</name>
</gene>
<dbReference type="Proteomes" id="UP000291142">
    <property type="component" value="Unassembled WGS sequence"/>
</dbReference>
<evidence type="ECO:0000313" key="3">
    <source>
        <dbReference type="Proteomes" id="UP000291142"/>
    </source>
</evidence>
<dbReference type="InterPro" id="IPR059166">
    <property type="entry name" value="PLD-like_cat"/>
</dbReference>
<evidence type="ECO:0000259" key="1">
    <source>
        <dbReference type="Pfam" id="PF13091"/>
    </source>
</evidence>